<protein>
    <submittedName>
        <fullName evidence="1">Uncharacterized protein</fullName>
    </submittedName>
</protein>
<organism evidence="1 2">
    <name type="scientific">Mucilaginibacter gossypii</name>
    <dbReference type="NCBI Taxonomy" id="551996"/>
    <lineage>
        <taxon>Bacteria</taxon>
        <taxon>Pseudomonadati</taxon>
        <taxon>Bacteroidota</taxon>
        <taxon>Sphingobacteriia</taxon>
        <taxon>Sphingobacteriales</taxon>
        <taxon>Sphingobacteriaceae</taxon>
        <taxon>Mucilaginibacter</taxon>
    </lineage>
</organism>
<evidence type="ECO:0000313" key="1">
    <source>
        <dbReference type="EMBL" id="SDG75517.1"/>
    </source>
</evidence>
<evidence type="ECO:0000313" key="2">
    <source>
        <dbReference type="Proteomes" id="UP000199705"/>
    </source>
</evidence>
<name>A0A1G7WUA4_9SPHI</name>
<dbReference type="STRING" id="551996.SAMN05192573_104548"/>
<dbReference type="RefSeq" id="WP_091166894.1">
    <property type="nucleotide sequence ID" value="NZ_FNCG01000004.1"/>
</dbReference>
<keyword evidence="2" id="KW-1185">Reference proteome</keyword>
<reference evidence="2" key="1">
    <citation type="submission" date="2016-10" db="EMBL/GenBank/DDBJ databases">
        <authorList>
            <person name="Varghese N."/>
            <person name="Submissions S."/>
        </authorList>
    </citation>
    <scope>NUCLEOTIDE SEQUENCE [LARGE SCALE GENOMIC DNA]</scope>
    <source>
        <strain evidence="2">Gh-67</strain>
    </source>
</reference>
<dbReference type="EMBL" id="FNCG01000004">
    <property type="protein sequence ID" value="SDG75517.1"/>
    <property type="molecule type" value="Genomic_DNA"/>
</dbReference>
<dbReference type="Proteomes" id="UP000199705">
    <property type="component" value="Unassembled WGS sequence"/>
</dbReference>
<dbReference type="AlphaFoldDB" id="A0A1G7WUA4"/>
<accession>A0A1G7WUA4</accession>
<gene>
    <name evidence="1" type="ORF">SAMN05192573_104548</name>
</gene>
<sequence>MHSATATFEAELNKALDILKLNNGYDGRIVLNEIFISVLQATSVNKTDSANLKINGYGTRTFPDTCLMVDEENYKSILKSAQSDSLVNFYIGSVFLNHQRIFNINYPALKQGKKTYYKIDVYRQPCVMDAVPIAID</sequence>
<proteinExistence type="predicted"/>